<dbReference type="PANTHER" id="PTHR43794:SF11">
    <property type="entry name" value="AMIDOHYDROLASE-RELATED DOMAIN-CONTAINING PROTEIN"/>
    <property type="match status" value="1"/>
</dbReference>
<dbReference type="Gene3D" id="2.30.40.10">
    <property type="entry name" value="Urease, subunit C, domain 1"/>
    <property type="match status" value="1"/>
</dbReference>
<name>A0A6N3I0M1_CLOSY</name>
<dbReference type="PANTHER" id="PTHR43794">
    <property type="entry name" value="AMINOHYDROLASE SSNA-RELATED"/>
    <property type="match status" value="1"/>
</dbReference>
<dbReference type="InterPro" id="IPR006680">
    <property type="entry name" value="Amidohydro-rel"/>
</dbReference>
<dbReference type="Pfam" id="PF01979">
    <property type="entry name" value="Amidohydro_1"/>
    <property type="match status" value="1"/>
</dbReference>
<dbReference type="RefSeq" id="WP_003499707.1">
    <property type="nucleotide sequence ID" value="NZ_CACRUA010000083.1"/>
</dbReference>
<gene>
    <name evidence="3" type="primary">atzA</name>
    <name evidence="3" type="ORF">CSLFYP84_04697</name>
</gene>
<dbReference type="SUPFAM" id="SSF51556">
    <property type="entry name" value="Metallo-dependent hydrolases"/>
    <property type="match status" value="1"/>
</dbReference>
<sequence>MKTLIRNATVLTMDKEMHIYSPGYVLTVDETIKELGYESAALPDADEVIDAGGGIVLPGFINTHCHVPMMPFRSLGDDCPDRLRRFLFPLENEAMTKKLVKLSSRYGISEMLLAGVTAFTDMYYYEEEVAKACEELGIRGVLGETVIGQKTCDSEEPYGGLGLAEAFIKEWKGHELVTPIIAPHATNTNSPQMLKKAYDIAEKYDTLCTLHASEMDYELTYFQEKYGRTPIEFLEATGVLGSRLLAAHCIHLTKEDIRLLAAGRVSVSHCIGSNTKAGKGVAPVRELLEAGIPVGLGTDGASSGNTLDLFMQMRLFASFHKTVNHDRSVFPAKEIVRLATCEGAKALHMEKTVGSLEPGKKADIILVETDSVNMFPCYDPYSALVYSANPSNVDTVLVNGRILVRGKKLRHADLRCIREELDDAMGAFRRAAEKWRFN</sequence>
<accession>A0A6N3I0M1</accession>
<reference evidence="3" key="1">
    <citation type="submission" date="2019-11" db="EMBL/GenBank/DDBJ databases">
        <authorList>
            <person name="Feng L."/>
        </authorList>
    </citation>
    <scope>NUCLEOTIDE SEQUENCE</scope>
    <source>
        <strain evidence="3">CsymbiosumLFYP84</strain>
    </source>
</reference>
<evidence type="ECO:0000256" key="1">
    <source>
        <dbReference type="ARBA" id="ARBA00022801"/>
    </source>
</evidence>
<dbReference type="EMBL" id="CACRUA010000083">
    <property type="protein sequence ID" value="VYU82595.1"/>
    <property type="molecule type" value="Genomic_DNA"/>
</dbReference>
<proteinExistence type="predicted"/>
<dbReference type="InterPro" id="IPR050287">
    <property type="entry name" value="MTA/SAH_deaminase"/>
</dbReference>
<dbReference type="GO" id="GO:0016810">
    <property type="term" value="F:hydrolase activity, acting on carbon-nitrogen (but not peptide) bonds"/>
    <property type="evidence" value="ECO:0007669"/>
    <property type="project" value="InterPro"/>
</dbReference>
<dbReference type="InterPro" id="IPR032466">
    <property type="entry name" value="Metal_Hydrolase"/>
</dbReference>
<keyword evidence="1 3" id="KW-0378">Hydrolase</keyword>
<dbReference type="AlphaFoldDB" id="A0A6N3I0M1"/>
<feature type="domain" description="Amidohydrolase-related" evidence="2">
    <location>
        <begin position="55"/>
        <end position="402"/>
    </location>
</feature>
<dbReference type="EC" id="3.8.1.8" evidence="3"/>
<evidence type="ECO:0000313" key="3">
    <source>
        <dbReference type="EMBL" id="VYU82595.1"/>
    </source>
</evidence>
<dbReference type="CDD" id="cd01298">
    <property type="entry name" value="ATZ_TRZ_like"/>
    <property type="match status" value="1"/>
</dbReference>
<organism evidence="3">
    <name type="scientific">Clostridium symbiosum</name>
    <name type="common">Bacteroides symbiosus</name>
    <dbReference type="NCBI Taxonomy" id="1512"/>
    <lineage>
        <taxon>Bacteria</taxon>
        <taxon>Bacillati</taxon>
        <taxon>Bacillota</taxon>
        <taxon>Clostridia</taxon>
        <taxon>Lachnospirales</taxon>
        <taxon>Lachnospiraceae</taxon>
        <taxon>Otoolea</taxon>
    </lineage>
</organism>
<protein>
    <submittedName>
        <fullName evidence="3">Atrazine chlorohydrolase</fullName>
        <ecNumber evidence="3">3.8.1.8</ecNumber>
    </submittedName>
</protein>
<dbReference type="GO" id="GO:0018788">
    <property type="term" value="F:atrazine chlorohydrolase activity"/>
    <property type="evidence" value="ECO:0007669"/>
    <property type="project" value="UniProtKB-EC"/>
</dbReference>
<dbReference type="SUPFAM" id="SSF51338">
    <property type="entry name" value="Composite domain of metallo-dependent hydrolases"/>
    <property type="match status" value="1"/>
</dbReference>
<dbReference type="Gene3D" id="3.20.20.140">
    <property type="entry name" value="Metal-dependent hydrolases"/>
    <property type="match status" value="1"/>
</dbReference>
<evidence type="ECO:0000259" key="2">
    <source>
        <dbReference type="Pfam" id="PF01979"/>
    </source>
</evidence>
<dbReference type="InterPro" id="IPR011059">
    <property type="entry name" value="Metal-dep_hydrolase_composite"/>
</dbReference>